<comment type="similarity">
    <text evidence="2">Belongs to the acetate uptake transporter (AceTr) (TC 2.A.96) family.</text>
</comment>
<feature type="transmembrane region" description="Helical" evidence="6">
    <location>
        <begin position="153"/>
        <end position="174"/>
    </location>
</feature>
<evidence type="ECO:0000256" key="3">
    <source>
        <dbReference type="ARBA" id="ARBA00022692"/>
    </source>
</evidence>
<sequence>MAGEKDIQTDGLARLETAQSVVTIPPDIFEKLYLQPQMAVKGDLRKTFANPTPVAIAGFLLGLTPLSTNLLGWRGSGGFGAANIGSYFFCGGMLMVLGGVGEYFLGNTFPMVVFLTLGSFFLTFASTLVPDYGAYAAYATDPTNPATGLQSPAFLASFAFFLVGFAILCFIFCIAAARTNALYMVLMILLVPTFSCLAASFWQYAEGNMDAGLKLQHAGGGLGFAISLGGWYLFAAMIFASVDFPIPLPIFDLSTIVPGASDLGRGRGKGSPV</sequence>
<keyword evidence="8" id="KW-1185">Reference proteome</keyword>
<evidence type="ECO:0000256" key="5">
    <source>
        <dbReference type="ARBA" id="ARBA00023136"/>
    </source>
</evidence>
<dbReference type="Proteomes" id="UP000660729">
    <property type="component" value="Unassembled WGS sequence"/>
</dbReference>
<dbReference type="PANTHER" id="PTHR31123:SF4">
    <property type="entry name" value="PROTEIN ALCS"/>
    <property type="match status" value="1"/>
</dbReference>
<evidence type="ECO:0000256" key="1">
    <source>
        <dbReference type="ARBA" id="ARBA00004141"/>
    </source>
</evidence>
<feature type="transmembrane region" description="Helical" evidence="6">
    <location>
        <begin position="54"/>
        <end position="72"/>
    </location>
</feature>
<keyword evidence="3 6" id="KW-0812">Transmembrane</keyword>
<proteinExistence type="inferred from homology"/>
<dbReference type="AlphaFoldDB" id="A0A8H6RKY0"/>
<name>A0A8H6RKY0_9PEZI</name>
<comment type="caution">
    <text evidence="7">The sequence shown here is derived from an EMBL/GenBank/DDBJ whole genome shotgun (WGS) entry which is preliminary data.</text>
</comment>
<evidence type="ECO:0000256" key="6">
    <source>
        <dbReference type="SAM" id="Phobius"/>
    </source>
</evidence>
<dbReference type="EMBL" id="JABCIY010000101">
    <property type="protein sequence ID" value="KAF7192926.1"/>
    <property type="molecule type" value="Genomic_DNA"/>
</dbReference>
<dbReference type="OrthoDB" id="3648309at2759"/>
<organism evidence="7 8">
    <name type="scientific">Pseudocercospora fuligena</name>
    <dbReference type="NCBI Taxonomy" id="685502"/>
    <lineage>
        <taxon>Eukaryota</taxon>
        <taxon>Fungi</taxon>
        <taxon>Dikarya</taxon>
        <taxon>Ascomycota</taxon>
        <taxon>Pezizomycotina</taxon>
        <taxon>Dothideomycetes</taxon>
        <taxon>Dothideomycetidae</taxon>
        <taxon>Mycosphaerellales</taxon>
        <taxon>Mycosphaerellaceae</taxon>
        <taxon>Pseudocercospora</taxon>
    </lineage>
</organism>
<evidence type="ECO:0000256" key="2">
    <source>
        <dbReference type="ARBA" id="ARBA00005587"/>
    </source>
</evidence>
<dbReference type="Pfam" id="PF01184">
    <property type="entry name" value="Gpr1_Fun34_YaaH"/>
    <property type="match status" value="1"/>
</dbReference>
<feature type="transmembrane region" description="Helical" evidence="6">
    <location>
        <begin position="112"/>
        <end position="133"/>
    </location>
</feature>
<dbReference type="GO" id="GO:0015123">
    <property type="term" value="F:acetate transmembrane transporter activity"/>
    <property type="evidence" value="ECO:0007669"/>
    <property type="project" value="TreeGrafter"/>
</dbReference>
<feature type="transmembrane region" description="Helical" evidence="6">
    <location>
        <begin position="222"/>
        <end position="242"/>
    </location>
</feature>
<evidence type="ECO:0000313" key="7">
    <source>
        <dbReference type="EMBL" id="KAF7192926.1"/>
    </source>
</evidence>
<accession>A0A8H6RKY0</accession>
<protein>
    <submittedName>
        <fullName evidence="7">Protein alcS</fullName>
    </submittedName>
</protein>
<dbReference type="InterPro" id="IPR000791">
    <property type="entry name" value="Gpr1/Fun34/SatP-like"/>
</dbReference>
<dbReference type="GO" id="GO:0005886">
    <property type="term" value="C:plasma membrane"/>
    <property type="evidence" value="ECO:0007669"/>
    <property type="project" value="TreeGrafter"/>
</dbReference>
<evidence type="ECO:0000256" key="4">
    <source>
        <dbReference type="ARBA" id="ARBA00022989"/>
    </source>
</evidence>
<keyword evidence="5 6" id="KW-0472">Membrane</keyword>
<dbReference type="InterPro" id="IPR051633">
    <property type="entry name" value="AceTr"/>
</dbReference>
<evidence type="ECO:0000313" key="8">
    <source>
        <dbReference type="Proteomes" id="UP000660729"/>
    </source>
</evidence>
<gene>
    <name evidence="7" type="ORF">HII31_05737</name>
</gene>
<keyword evidence="4 6" id="KW-1133">Transmembrane helix</keyword>
<feature type="transmembrane region" description="Helical" evidence="6">
    <location>
        <begin position="181"/>
        <end position="202"/>
    </location>
</feature>
<dbReference type="PANTHER" id="PTHR31123">
    <property type="entry name" value="ACCUMULATION OF DYADS PROTEIN 2-RELATED"/>
    <property type="match status" value="1"/>
</dbReference>
<feature type="transmembrane region" description="Helical" evidence="6">
    <location>
        <begin position="84"/>
        <end position="105"/>
    </location>
</feature>
<reference evidence="7" key="1">
    <citation type="submission" date="2020-04" db="EMBL/GenBank/DDBJ databases">
        <title>Draft genome resource of the tomato pathogen Pseudocercospora fuligena.</title>
        <authorList>
            <person name="Zaccaron A."/>
        </authorList>
    </citation>
    <scope>NUCLEOTIDE SEQUENCE</scope>
    <source>
        <strain evidence="7">PF001</strain>
    </source>
</reference>
<comment type="subcellular location">
    <subcellularLocation>
        <location evidence="1">Membrane</location>
        <topology evidence="1">Multi-pass membrane protein</topology>
    </subcellularLocation>
</comment>